<name>A0A8S5QRQ8_9CAUD</name>
<dbReference type="InterPro" id="IPR050219">
    <property type="entry name" value="DnaG_primase"/>
</dbReference>
<keyword evidence="3" id="KW-0862">Zinc</keyword>
<evidence type="ECO:0000256" key="3">
    <source>
        <dbReference type="ARBA" id="ARBA00022833"/>
    </source>
</evidence>
<keyword evidence="2" id="KW-0863">Zinc-finger</keyword>
<dbReference type="EMBL" id="BK015711">
    <property type="protein sequence ID" value="DAE21316.1"/>
    <property type="molecule type" value="Genomic_DNA"/>
</dbReference>
<dbReference type="GO" id="GO:0006269">
    <property type="term" value="P:DNA replication, synthesis of primer"/>
    <property type="evidence" value="ECO:0007669"/>
    <property type="project" value="TreeGrafter"/>
</dbReference>
<evidence type="ECO:0000256" key="1">
    <source>
        <dbReference type="ARBA" id="ARBA00022723"/>
    </source>
</evidence>
<dbReference type="SUPFAM" id="SSF57783">
    <property type="entry name" value="Zinc beta-ribbon"/>
    <property type="match status" value="1"/>
</dbReference>
<dbReference type="SMART" id="SM00400">
    <property type="entry name" value="ZnF_CHCC"/>
    <property type="match status" value="1"/>
</dbReference>
<dbReference type="Pfam" id="PF01807">
    <property type="entry name" value="Zn_ribbon_DnaG"/>
    <property type="match status" value="1"/>
</dbReference>
<reference evidence="5" key="1">
    <citation type="journal article" date="2021" name="Proc. Natl. Acad. Sci. U.S.A.">
        <title>A Catalog of Tens of Thousands of Viruses from Human Metagenomes Reveals Hidden Associations with Chronic Diseases.</title>
        <authorList>
            <person name="Tisza M.J."/>
            <person name="Buck C.B."/>
        </authorList>
    </citation>
    <scope>NUCLEOTIDE SEQUENCE</scope>
    <source>
        <strain evidence="5">CtE6L85</strain>
    </source>
</reference>
<dbReference type="InterPro" id="IPR002694">
    <property type="entry name" value="Znf_CHC2"/>
</dbReference>
<evidence type="ECO:0000256" key="2">
    <source>
        <dbReference type="ARBA" id="ARBA00022771"/>
    </source>
</evidence>
<organism evidence="5">
    <name type="scientific">Siphoviridae sp. ctE6L85</name>
    <dbReference type="NCBI Taxonomy" id="2826202"/>
    <lineage>
        <taxon>Viruses</taxon>
        <taxon>Duplodnaviria</taxon>
        <taxon>Heunggongvirae</taxon>
        <taxon>Uroviricota</taxon>
        <taxon>Caudoviricetes</taxon>
    </lineage>
</organism>
<dbReference type="PANTHER" id="PTHR30313:SF2">
    <property type="entry name" value="DNA PRIMASE"/>
    <property type="match status" value="1"/>
</dbReference>
<dbReference type="InterPro" id="IPR036977">
    <property type="entry name" value="DNA_primase_Znf_CHC2"/>
</dbReference>
<protein>
    <submittedName>
        <fullName evidence="5">DNA primase</fullName>
    </submittedName>
</protein>
<dbReference type="GO" id="GO:0008270">
    <property type="term" value="F:zinc ion binding"/>
    <property type="evidence" value="ECO:0007669"/>
    <property type="project" value="UniProtKB-KW"/>
</dbReference>
<dbReference type="Pfam" id="PF08275">
    <property type="entry name" value="DNAG_N"/>
    <property type="match status" value="1"/>
</dbReference>
<feature type="domain" description="Zinc finger CHC2-type" evidence="4">
    <location>
        <begin position="29"/>
        <end position="83"/>
    </location>
</feature>
<dbReference type="GO" id="GO:0003677">
    <property type="term" value="F:DNA binding"/>
    <property type="evidence" value="ECO:0007669"/>
    <property type="project" value="InterPro"/>
</dbReference>
<proteinExistence type="predicted"/>
<dbReference type="InterPro" id="IPR013264">
    <property type="entry name" value="DNAG_N"/>
</dbReference>
<dbReference type="Gene3D" id="3.90.580.10">
    <property type="entry name" value="Zinc finger, CHC2-type domain"/>
    <property type="match status" value="1"/>
</dbReference>
<evidence type="ECO:0000259" key="4">
    <source>
        <dbReference type="SMART" id="SM00400"/>
    </source>
</evidence>
<dbReference type="Gene3D" id="3.40.1360.10">
    <property type="match status" value="1"/>
</dbReference>
<evidence type="ECO:0000313" key="5">
    <source>
        <dbReference type="EMBL" id="DAE21316.1"/>
    </source>
</evidence>
<dbReference type="GO" id="GO:0003899">
    <property type="term" value="F:DNA-directed RNA polymerase activity"/>
    <property type="evidence" value="ECO:0007669"/>
    <property type="project" value="InterPro"/>
</dbReference>
<accession>A0A8S5QRQ8</accession>
<dbReference type="PANTHER" id="PTHR30313">
    <property type="entry name" value="DNA PRIMASE"/>
    <property type="match status" value="1"/>
</dbReference>
<dbReference type="SUPFAM" id="SSF56731">
    <property type="entry name" value="DNA primase core"/>
    <property type="match status" value="1"/>
</dbReference>
<keyword evidence="1" id="KW-0479">Metal-binding</keyword>
<sequence length="326" mass="37507">MELSELIESVDILDYISQYTDFTEKNGEYWALSPLKDENTPSFSVRKETNSFFDFSSGIGGNVLTFIRYYDKCSMAEAVEKLKKYSGFNGKVSSKKRLAATEVAKRFAPPHSTTKKAKGTVLPDDYMERYEKRDDKLAAWEREGISRASIDKFSVYYDSFSDRLVYPIRNPDGKIVNIGGRTLDPHWKEKGLRKYTYFMSWGELKTIYGLAENRDAILQKGEIILFEGCKSVLLADTYGIHNTGAILTSHLNPNQMKLLAALGCRVVFALDKDVCIRDDHNIKRLKQFVNVQYLWDKDNLLGEKDSPVDRGQETWKKLYEGRLSWR</sequence>